<comment type="subcellular location">
    <subcellularLocation>
        <location evidence="1">Cell envelope</location>
    </subcellularLocation>
</comment>
<dbReference type="OrthoDB" id="9794348at2"/>
<sequence length="436" mass="49730">MRLRYITLILICFSSLLSCTDKTTIELPVIVKKGYGPFKASFMKAYGKPSVSDLSGIPNNWDGLKQGAFTTNVFQSGYQAYVQGNMTRKRYESWTERLKHCMPDTLSLSREPIKCKVNFVYGKDSTGVTKIIIDSNNNLDFSDDKVYTPIDITGKRHINMDSLAQKNAIEVSYERFLKNRIEKTNAHLLFAYSSRTNSIYYSFPQHLVAKLNGEEIAICTKDFKTISFDYPIITVLDDKLKRGGKVNSEDIFNRNEYFKIDNNYYQIIGDKLLQDSFDIKKINLPKNRINSTQVGFKPLPIKGNDFRTQAPIDISNLKGKIVLLNFWSVYCGPCRHELPKLQSFYDSIDKSKFEMVGVVCESPAHELTKLIDENSINWPLILTPNNDILSQYNINAFPTSYLLNEEGVVIAKNLRGKELEVKIRSLISEKTAGNKS</sequence>
<feature type="domain" description="Thioredoxin" evidence="6">
    <location>
        <begin position="292"/>
        <end position="432"/>
    </location>
</feature>
<dbReference type="PANTHER" id="PTHR42852:SF6">
    <property type="entry name" value="THIOL:DISULFIDE INTERCHANGE PROTEIN DSBE"/>
    <property type="match status" value="1"/>
</dbReference>
<keyword evidence="2" id="KW-0201">Cytochrome c-type biogenesis</keyword>
<keyword evidence="5" id="KW-0732">Signal</keyword>
<evidence type="ECO:0000313" key="8">
    <source>
        <dbReference type="Proteomes" id="UP000289703"/>
    </source>
</evidence>
<dbReference type="PROSITE" id="PS51257">
    <property type="entry name" value="PROKAR_LIPOPROTEIN"/>
    <property type="match status" value="1"/>
</dbReference>
<evidence type="ECO:0000256" key="3">
    <source>
        <dbReference type="ARBA" id="ARBA00023157"/>
    </source>
</evidence>
<name>A0A4Q1JKL6_9BACT</name>
<dbReference type="EMBL" id="SAXA01000012">
    <property type="protein sequence ID" value="RXQ91013.1"/>
    <property type="molecule type" value="Genomic_DNA"/>
</dbReference>
<keyword evidence="4" id="KW-0676">Redox-active center</keyword>
<dbReference type="GO" id="GO:0016209">
    <property type="term" value="F:antioxidant activity"/>
    <property type="evidence" value="ECO:0007669"/>
    <property type="project" value="InterPro"/>
</dbReference>
<dbReference type="InterPro" id="IPR036249">
    <property type="entry name" value="Thioredoxin-like_sf"/>
</dbReference>
<dbReference type="Proteomes" id="UP000289703">
    <property type="component" value="Unassembled WGS sequence"/>
</dbReference>
<proteinExistence type="predicted"/>
<dbReference type="Pfam" id="PF00578">
    <property type="entry name" value="AhpC-TSA"/>
    <property type="match status" value="1"/>
</dbReference>
<dbReference type="PROSITE" id="PS00194">
    <property type="entry name" value="THIOREDOXIN_1"/>
    <property type="match status" value="1"/>
</dbReference>
<protein>
    <submittedName>
        <fullName evidence="7">TlpA family protein disulfide reductase</fullName>
    </submittedName>
</protein>
<dbReference type="GO" id="GO:0017004">
    <property type="term" value="P:cytochrome complex assembly"/>
    <property type="evidence" value="ECO:0007669"/>
    <property type="project" value="UniProtKB-KW"/>
</dbReference>
<evidence type="ECO:0000256" key="4">
    <source>
        <dbReference type="ARBA" id="ARBA00023284"/>
    </source>
</evidence>
<dbReference type="InterPro" id="IPR013766">
    <property type="entry name" value="Thioredoxin_domain"/>
</dbReference>
<organism evidence="7 8">
    <name type="scientific">Ancylomarina salipaludis</name>
    <dbReference type="NCBI Taxonomy" id="2501299"/>
    <lineage>
        <taxon>Bacteria</taxon>
        <taxon>Pseudomonadati</taxon>
        <taxon>Bacteroidota</taxon>
        <taxon>Bacteroidia</taxon>
        <taxon>Marinilabiliales</taxon>
        <taxon>Marinifilaceae</taxon>
        <taxon>Ancylomarina</taxon>
    </lineage>
</organism>
<keyword evidence="8" id="KW-1185">Reference proteome</keyword>
<dbReference type="GO" id="GO:0030313">
    <property type="term" value="C:cell envelope"/>
    <property type="evidence" value="ECO:0007669"/>
    <property type="project" value="UniProtKB-SubCell"/>
</dbReference>
<dbReference type="GO" id="GO:0016491">
    <property type="term" value="F:oxidoreductase activity"/>
    <property type="evidence" value="ECO:0007669"/>
    <property type="project" value="InterPro"/>
</dbReference>
<evidence type="ECO:0000259" key="6">
    <source>
        <dbReference type="PROSITE" id="PS51352"/>
    </source>
</evidence>
<dbReference type="Gene3D" id="3.40.30.10">
    <property type="entry name" value="Glutaredoxin"/>
    <property type="match status" value="1"/>
</dbReference>
<evidence type="ECO:0000256" key="5">
    <source>
        <dbReference type="SAM" id="SignalP"/>
    </source>
</evidence>
<dbReference type="AlphaFoldDB" id="A0A4Q1JKL6"/>
<evidence type="ECO:0000256" key="2">
    <source>
        <dbReference type="ARBA" id="ARBA00022748"/>
    </source>
</evidence>
<dbReference type="PANTHER" id="PTHR42852">
    <property type="entry name" value="THIOL:DISULFIDE INTERCHANGE PROTEIN DSBE"/>
    <property type="match status" value="1"/>
</dbReference>
<keyword evidence="3" id="KW-1015">Disulfide bond</keyword>
<dbReference type="InterPro" id="IPR050553">
    <property type="entry name" value="Thioredoxin_ResA/DsbE_sf"/>
</dbReference>
<dbReference type="SUPFAM" id="SSF52833">
    <property type="entry name" value="Thioredoxin-like"/>
    <property type="match status" value="1"/>
</dbReference>
<feature type="signal peptide" evidence="5">
    <location>
        <begin position="1"/>
        <end position="20"/>
    </location>
</feature>
<dbReference type="PROSITE" id="PS51352">
    <property type="entry name" value="THIOREDOXIN_2"/>
    <property type="match status" value="1"/>
</dbReference>
<evidence type="ECO:0000256" key="1">
    <source>
        <dbReference type="ARBA" id="ARBA00004196"/>
    </source>
</evidence>
<evidence type="ECO:0000313" key="7">
    <source>
        <dbReference type="EMBL" id="RXQ91013.1"/>
    </source>
</evidence>
<dbReference type="RefSeq" id="WP_129255114.1">
    <property type="nucleotide sequence ID" value="NZ_SAXA01000012.1"/>
</dbReference>
<reference evidence="7 8" key="1">
    <citation type="submission" date="2019-01" db="EMBL/GenBank/DDBJ databases">
        <title>Ancylomarina salipaludis sp. nov., isolated from a salt marsh.</title>
        <authorList>
            <person name="Yoon J.-H."/>
        </authorList>
    </citation>
    <scope>NUCLEOTIDE SEQUENCE [LARGE SCALE GENOMIC DNA]</scope>
    <source>
        <strain evidence="7 8">SHSM-M15</strain>
    </source>
</reference>
<dbReference type="InterPro" id="IPR000866">
    <property type="entry name" value="AhpC/TSA"/>
</dbReference>
<dbReference type="InterPro" id="IPR017937">
    <property type="entry name" value="Thioredoxin_CS"/>
</dbReference>
<feature type="chain" id="PRO_5020439299" evidence="5">
    <location>
        <begin position="21"/>
        <end position="436"/>
    </location>
</feature>
<comment type="caution">
    <text evidence="7">The sequence shown here is derived from an EMBL/GenBank/DDBJ whole genome shotgun (WGS) entry which is preliminary data.</text>
</comment>
<dbReference type="CDD" id="cd02966">
    <property type="entry name" value="TlpA_like_family"/>
    <property type="match status" value="1"/>
</dbReference>
<gene>
    <name evidence="7" type="ORF">EO244_12990</name>
</gene>
<accession>A0A4Q1JKL6</accession>